<dbReference type="AlphaFoldDB" id="B9S4B9"/>
<keyword evidence="3" id="KW-1185">Reference proteome</keyword>
<dbReference type="OrthoDB" id="691043at2759"/>
<feature type="compositionally biased region" description="Low complexity" evidence="1">
    <location>
        <begin position="115"/>
        <end position="146"/>
    </location>
</feature>
<organism evidence="2 3">
    <name type="scientific">Ricinus communis</name>
    <name type="common">Castor bean</name>
    <dbReference type="NCBI Taxonomy" id="3988"/>
    <lineage>
        <taxon>Eukaryota</taxon>
        <taxon>Viridiplantae</taxon>
        <taxon>Streptophyta</taxon>
        <taxon>Embryophyta</taxon>
        <taxon>Tracheophyta</taxon>
        <taxon>Spermatophyta</taxon>
        <taxon>Magnoliopsida</taxon>
        <taxon>eudicotyledons</taxon>
        <taxon>Gunneridae</taxon>
        <taxon>Pentapetalae</taxon>
        <taxon>rosids</taxon>
        <taxon>fabids</taxon>
        <taxon>Malpighiales</taxon>
        <taxon>Euphorbiaceae</taxon>
        <taxon>Acalyphoideae</taxon>
        <taxon>Acalypheae</taxon>
        <taxon>Ricinus</taxon>
    </lineage>
</organism>
<evidence type="ECO:0000256" key="1">
    <source>
        <dbReference type="SAM" id="MobiDB-lite"/>
    </source>
</evidence>
<dbReference type="EMBL" id="EQ973864">
    <property type="protein sequence ID" value="EEF41547.1"/>
    <property type="molecule type" value="Genomic_DNA"/>
</dbReference>
<accession>B9S4B9</accession>
<dbReference type="Proteomes" id="UP000008311">
    <property type="component" value="Unassembled WGS sequence"/>
</dbReference>
<sequence length="233" mass="25501">MQSSGRSHDELNQESLEIKKDEKFFTRIMSKETSMANSSCRVYYGGASGAVPFTWESRPGTPKHTSFADNTSNIPPLTPPPSYYSTSKSKSMRKRTKQNLFNTIIPRLMTKKTSHVSPSSSMSSTTTSSSSSSWTSRSSSSSYHSSPATFNDSKSRKHPCFVCSKSPIHYGVDDDDEEHGLELFSSSRLCYGGKSKGLNVFGGRYIMENMKSALLSIVGHGNNGHGSAGKANY</sequence>
<dbReference type="PANTHER" id="PTHR33257">
    <property type="entry name" value="OS05G0165500 PROTEIN"/>
    <property type="match status" value="1"/>
</dbReference>
<feature type="compositionally biased region" description="Polar residues" evidence="1">
    <location>
        <begin position="63"/>
        <end position="74"/>
    </location>
</feature>
<feature type="region of interest" description="Disordered" evidence="1">
    <location>
        <begin position="53"/>
        <end position="95"/>
    </location>
</feature>
<gene>
    <name evidence="2" type="ORF">RCOM_0689170</name>
</gene>
<dbReference type="PANTHER" id="PTHR33257:SF4">
    <property type="entry name" value="EXPRESSED PROTEIN"/>
    <property type="match status" value="1"/>
</dbReference>
<evidence type="ECO:0000313" key="3">
    <source>
        <dbReference type="Proteomes" id="UP000008311"/>
    </source>
</evidence>
<proteinExistence type="predicted"/>
<dbReference type="KEGG" id="rcu:8259522"/>
<protein>
    <submittedName>
        <fullName evidence="2">Uncharacterized protein</fullName>
    </submittedName>
</protein>
<feature type="region of interest" description="Disordered" evidence="1">
    <location>
        <begin position="112"/>
        <end position="156"/>
    </location>
</feature>
<dbReference type="InParanoid" id="B9S4B9"/>
<dbReference type="FunCoup" id="B9S4B9">
    <property type="interactions" value="23"/>
</dbReference>
<name>B9S4B9_RICCO</name>
<evidence type="ECO:0000313" key="2">
    <source>
        <dbReference type="EMBL" id="EEF41547.1"/>
    </source>
</evidence>
<dbReference type="STRING" id="3988.B9S4B9"/>
<reference evidence="3" key="1">
    <citation type="journal article" date="2010" name="Nat. Biotechnol.">
        <title>Draft genome sequence of the oilseed species Ricinus communis.</title>
        <authorList>
            <person name="Chan A.P."/>
            <person name="Crabtree J."/>
            <person name="Zhao Q."/>
            <person name="Lorenzi H."/>
            <person name="Orvis J."/>
            <person name="Puiu D."/>
            <person name="Melake-Berhan A."/>
            <person name="Jones K.M."/>
            <person name="Redman J."/>
            <person name="Chen G."/>
            <person name="Cahoon E.B."/>
            <person name="Gedil M."/>
            <person name="Stanke M."/>
            <person name="Haas B.J."/>
            <person name="Wortman J.R."/>
            <person name="Fraser-Liggett C.M."/>
            <person name="Ravel J."/>
            <person name="Rabinowicz P.D."/>
        </authorList>
    </citation>
    <scope>NUCLEOTIDE SEQUENCE [LARGE SCALE GENOMIC DNA]</scope>
    <source>
        <strain evidence="3">cv. Hale</strain>
    </source>
</reference>
<dbReference type="eggNOG" id="ENOG502S1GQ">
    <property type="taxonomic scope" value="Eukaryota"/>
</dbReference>